<comment type="caution">
    <text evidence="4">The sequence shown here is derived from an EMBL/GenBank/DDBJ whole genome shotgun (WGS) entry which is preliminary data.</text>
</comment>
<name>A0A4R7VVP2_9PSEU</name>
<keyword evidence="2" id="KW-0597">Phosphoprotein</keyword>
<dbReference type="PROSITE" id="PS50075">
    <property type="entry name" value="CARRIER"/>
    <property type="match status" value="1"/>
</dbReference>
<sequence length="75" mass="7904">MAAIARVAEVPAADLSDDTDLIAVGLDSLGFMRLVNELRVLGLPVTYADLAGEPTLGAWWARIASILAHNPYLAA</sequence>
<keyword evidence="1" id="KW-0596">Phosphopantetheine</keyword>
<proteinExistence type="predicted"/>
<dbReference type="AlphaFoldDB" id="A0A4R7VVP2"/>
<dbReference type="SUPFAM" id="SSF47336">
    <property type="entry name" value="ACP-like"/>
    <property type="match status" value="1"/>
</dbReference>
<dbReference type="Gene3D" id="1.10.1200.10">
    <property type="entry name" value="ACP-like"/>
    <property type="match status" value="1"/>
</dbReference>
<accession>A0A4R7VVP2</accession>
<dbReference type="Proteomes" id="UP000294927">
    <property type="component" value="Unassembled WGS sequence"/>
</dbReference>
<reference evidence="4 5" key="1">
    <citation type="submission" date="2019-03" db="EMBL/GenBank/DDBJ databases">
        <title>Genomic Encyclopedia of Archaeal and Bacterial Type Strains, Phase II (KMG-II): from individual species to whole genera.</title>
        <authorList>
            <person name="Goeker M."/>
        </authorList>
    </citation>
    <scope>NUCLEOTIDE SEQUENCE [LARGE SCALE GENOMIC DNA]</scope>
    <source>
        <strain evidence="4 5">DSM 45499</strain>
    </source>
</reference>
<protein>
    <submittedName>
        <fullName evidence="4">Aryl carrier-like protein</fullName>
    </submittedName>
</protein>
<dbReference type="InterPro" id="IPR009081">
    <property type="entry name" value="PP-bd_ACP"/>
</dbReference>
<gene>
    <name evidence="4" type="ORF">CLV71_104166</name>
</gene>
<dbReference type="EMBL" id="SOCP01000004">
    <property type="protein sequence ID" value="TDV53698.1"/>
    <property type="molecule type" value="Genomic_DNA"/>
</dbReference>
<evidence type="ECO:0000256" key="2">
    <source>
        <dbReference type="ARBA" id="ARBA00022553"/>
    </source>
</evidence>
<dbReference type="InterPro" id="IPR036736">
    <property type="entry name" value="ACP-like_sf"/>
</dbReference>
<dbReference type="Pfam" id="PF00550">
    <property type="entry name" value="PP-binding"/>
    <property type="match status" value="1"/>
</dbReference>
<evidence type="ECO:0000256" key="1">
    <source>
        <dbReference type="ARBA" id="ARBA00022450"/>
    </source>
</evidence>
<feature type="domain" description="Carrier" evidence="3">
    <location>
        <begin position="1"/>
        <end position="67"/>
    </location>
</feature>
<evidence type="ECO:0000313" key="5">
    <source>
        <dbReference type="Proteomes" id="UP000294927"/>
    </source>
</evidence>
<evidence type="ECO:0000259" key="3">
    <source>
        <dbReference type="PROSITE" id="PS50075"/>
    </source>
</evidence>
<dbReference type="PROSITE" id="PS00012">
    <property type="entry name" value="PHOSPHOPANTETHEINE"/>
    <property type="match status" value="1"/>
</dbReference>
<evidence type="ECO:0000313" key="4">
    <source>
        <dbReference type="EMBL" id="TDV53698.1"/>
    </source>
</evidence>
<keyword evidence="5" id="KW-1185">Reference proteome</keyword>
<dbReference type="InterPro" id="IPR006162">
    <property type="entry name" value="Ppantetheine_attach_site"/>
</dbReference>
<organism evidence="4 5">
    <name type="scientific">Actinophytocola oryzae</name>
    <dbReference type="NCBI Taxonomy" id="502181"/>
    <lineage>
        <taxon>Bacteria</taxon>
        <taxon>Bacillati</taxon>
        <taxon>Actinomycetota</taxon>
        <taxon>Actinomycetes</taxon>
        <taxon>Pseudonocardiales</taxon>
        <taxon>Pseudonocardiaceae</taxon>
    </lineage>
</organism>